<feature type="transmembrane region" description="Helical" evidence="8">
    <location>
        <begin position="228"/>
        <end position="247"/>
    </location>
</feature>
<feature type="transmembrane region" description="Helical" evidence="8">
    <location>
        <begin position="259"/>
        <end position="277"/>
    </location>
</feature>
<feature type="transmembrane region" description="Helical" evidence="8">
    <location>
        <begin position="82"/>
        <end position="99"/>
    </location>
</feature>
<keyword evidence="3" id="KW-1003">Cell membrane</keyword>
<evidence type="ECO:0000256" key="3">
    <source>
        <dbReference type="ARBA" id="ARBA00022475"/>
    </source>
</evidence>
<comment type="subcellular location">
    <subcellularLocation>
        <location evidence="1">Cell membrane</location>
        <topology evidence="1">Multi-pass membrane protein</topology>
    </subcellularLocation>
</comment>
<dbReference type="Pfam" id="PF02653">
    <property type="entry name" value="BPD_transp_2"/>
    <property type="match status" value="1"/>
</dbReference>
<feature type="transmembrane region" description="Helical" evidence="8">
    <location>
        <begin position="26"/>
        <end position="47"/>
    </location>
</feature>
<feature type="transmembrane region" description="Helical" evidence="8">
    <location>
        <begin position="284"/>
        <end position="303"/>
    </location>
</feature>
<feature type="transmembrane region" description="Helical" evidence="8">
    <location>
        <begin position="105"/>
        <end position="126"/>
    </location>
</feature>
<feature type="transmembrane region" description="Helical" evidence="8">
    <location>
        <begin position="133"/>
        <end position="152"/>
    </location>
</feature>
<evidence type="ECO:0000256" key="7">
    <source>
        <dbReference type="ARBA" id="ARBA00023136"/>
    </source>
</evidence>
<evidence type="ECO:0000256" key="5">
    <source>
        <dbReference type="ARBA" id="ARBA00022692"/>
    </source>
</evidence>
<protein>
    <submittedName>
        <fullName evidence="9">ABC transporter permease</fullName>
    </submittedName>
</protein>
<keyword evidence="4" id="KW-0997">Cell inner membrane</keyword>
<comment type="caution">
    <text evidence="9">The sequence shown here is derived from an EMBL/GenBank/DDBJ whole genome shotgun (WGS) entry which is preliminary data.</text>
</comment>
<evidence type="ECO:0000256" key="8">
    <source>
        <dbReference type="SAM" id="Phobius"/>
    </source>
</evidence>
<dbReference type="InterPro" id="IPR001851">
    <property type="entry name" value="ABC_transp_permease"/>
</dbReference>
<proteinExistence type="predicted"/>
<evidence type="ECO:0000313" key="9">
    <source>
        <dbReference type="EMBL" id="GES13647.1"/>
    </source>
</evidence>
<evidence type="ECO:0000256" key="1">
    <source>
        <dbReference type="ARBA" id="ARBA00004651"/>
    </source>
</evidence>
<dbReference type="PANTHER" id="PTHR32196:SF21">
    <property type="entry name" value="ABC TRANSPORTER PERMEASE PROTEIN YPHD-RELATED"/>
    <property type="match status" value="1"/>
</dbReference>
<feature type="transmembrane region" description="Helical" evidence="8">
    <location>
        <begin position="172"/>
        <end position="194"/>
    </location>
</feature>
<keyword evidence="5 8" id="KW-0812">Transmembrane</keyword>
<dbReference type="RefSeq" id="WP_218041491.1">
    <property type="nucleotide sequence ID" value="NZ_BLAE01000048.1"/>
</dbReference>
<keyword evidence="2" id="KW-0813">Transport</keyword>
<evidence type="ECO:0000256" key="2">
    <source>
        <dbReference type="ARBA" id="ARBA00022448"/>
    </source>
</evidence>
<evidence type="ECO:0000256" key="6">
    <source>
        <dbReference type="ARBA" id="ARBA00022989"/>
    </source>
</evidence>
<reference evidence="9 10" key="1">
    <citation type="submission" date="2019-10" db="EMBL/GenBank/DDBJ databases">
        <title>Whole genome shotgun sequence of Acrocarpospora macrocephala NBRC 16266.</title>
        <authorList>
            <person name="Ichikawa N."/>
            <person name="Kimura A."/>
            <person name="Kitahashi Y."/>
            <person name="Komaki H."/>
            <person name="Oguchi A."/>
        </authorList>
    </citation>
    <scope>NUCLEOTIDE SEQUENCE [LARGE SCALE GENOMIC DNA]</scope>
    <source>
        <strain evidence="9 10">NBRC 16266</strain>
    </source>
</reference>
<sequence>MVTSSVASETPVGGVRRRLAAMDQGYIVAGVLLALVVVFSVTLPGFFSTANLLNAARSASVLGLLAIGMAVVVIARGLDLSVVIIMSVSCAMAVELMLAGHGEAAALGAGLLIALGLGLVNGLLVAYVEVPPLFVTLATSLLYLGFFRLVLLPKDQQAVPAGASLMTWLGRGSVLGVPSPVLVLAAAAALATWFMSRNYGRFVRAQGDNPAAAALVGLPTRPLLVSTYLVSASAAFVAGVVGVSVAGSYDLRAAVTGTQLYDVIAVVVIGGVSLAGARGSIGGVVCAALLLGVIGNAMTLLNMSVIEQSLSKAFIVLLAIVLDSLLHPRDEETARAGDM</sequence>
<dbReference type="AlphaFoldDB" id="A0A5M3WVZ8"/>
<dbReference type="GO" id="GO:0022857">
    <property type="term" value="F:transmembrane transporter activity"/>
    <property type="evidence" value="ECO:0007669"/>
    <property type="project" value="InterPro"/>
</dbReference>
<evidence type="ECO:0000313" key="10">
    <source>
        <dbReference type="Proteomes" id="UP000331127"/>
    </source>
</evidence>
<feature type="transmembrane region" description="Helical" evidence="8">
    <location>
        <begin position="59"/>
        <end position="75"/>
    </location>
</feature>
<accession>A0A5M3WVZ8</accession>
<name>A0A5M3WVZ8_9ACTN</name>
<dbReference type="GO" id="GO:0005886">
    <property type="term" value="C:plasma membrane"/>
    <property type="evidence" value="ECO:0007669"/>
    <property type="project" value="UniProtKB-SubCell"/>
</dbReference>
<keyword evidence="6 8" id="KW-1133">Transmembrane helix</keyword>
<dbReference type="EMBL" id="BLAE01000048">
    <property type="protein sequence ID" value="GES13647.1"/>
    <property type="molecule type" value="Genomic_DNA"/>
</dbReference>
<organism evidence="9 10">
    <name type="scientific">Acrocarpospora macrocephala</name>
    <dbReference type="NCBI Taxonomy" id="150177"/>
    <lineage>
        <taxon>Bacteria</taxon>
        <taxon>Bacillati</taxon>
        <taxon>Actinomycetota</taxon>
        <taxon>Actinomycetes</taxon>
        <taxon>Streptosporangiales</taxon>
        <taxon>Streptosporangiaceae</taxon>
        <taxon>Acrocarpospora</taxon>
    </lineage>
</organism>
<dbReference type="PANTHER" id="PTHR32196">
    <property type="entry name" value="ABC TRANSPORTER PERMEASE PROTEIN YPHD-RELATED-RELATED"/>
    <property type="match status" value="1"/>
</dbReference>
<gene>
    <name evidence="9" type="ORF">Amac_072440</name>
</gene>
<evidence type="ECO:0000256" key="4">
    <source>
        <dbReference type="ARBA" id="ARBA00022519"/>
    </source>
</evidence>
<keyword evidence="10" id="KW-1185">Reference proteome</keyword>
<keyword evidence="7 8" id="KW-0472">Membrane</keyword>
<dbReference type="Proteomes" id="UP000331127">
    <property type="component" value="Unassembled WGS sequence"/>
</dbReference>